<protein>
    <submittedName>
        <fullName evidence="3">Uncharacterized protein</fullName>
    </submittedName>
</protein>
<dbReference type="OrthoDB" id="6068202at2759"/>
<keyword evidence="2" id="KW-0732">Signal</keyword>
<feature type="region of interest" description="Disordered" evidence="1">
    <location>
        <begin position="140"/>
        <end position="167"/>
    </location>
</feature>
<evidence type="ECO:0000256" key="2">
    <source>
        <dbReference type="SAM" id="SignalP"/>
    </source>
</evidence>
<gene>
    <name evidence="3" type="ORF">MCOR_38167</name>
</gene>
<feature type="chain" id="PRO_5026702135" evidence="2">
    <location>
        <begin position="21"/>
        <end position="195"/>
    </location>
</feature>
<sequence length="195" mass="21818">MKLKLVSLVITILWCANANASPASDFVGSVAWIGGKNMEKVDKEIVQCARGEYSEDEKEKDTQVGECVTTIGDYLCPRVCCSAEVREALIGIGKFYAYLHMHCPDMEVSCRQTLTDLACMKEENPDVCKWYLNDADKPTERSWNKRGESGSVPPAPKVPNLPNLPKALRTGQRSVSKLDFIREKSFLKKLLNSRN</sequence>
<proteinExistence type="predicted"/>
<evidence type="ECO:0000313" key="3">
    <source>
        <dbReference type="EMBL" id="CAC5404370.1"/>
    </source>
</evidence>
<evidence type="ECO:0000256" key="1">
    <source>
        <dbReference type="SAM" id="MobiDB-lite"/>
    </source>
</evidence>
<dbReference type="Proteomes" id="UP000507470">
    <property type="component" value="Unassembled WGS sequence"/>
</dbReference>
<feature type="signal peptide" evidence="2">
    <location>
        <begin position="1"/>
        <end position="20"/>
    </location>
</feature>
<name>A0A6J8DBB2_MYTCO</name>
<organism evidence="3 4">
    <name type="scientific">Mytilus coruscus</name>
    <name type="common">Sea mussel</name>
    <dbReference type="NCBI Taxonomy" id="42192"/>
    <lineage>
        <taxon>Eukaryota</taxon>
        <taxon>Metazoa</taxon>
        <taxon>Spiralia</taxon>
        <taxon>Lophotrochozoa</taxon>
        <taxon>Mollusca</taxon>
        <taxon>Bivalvia</taxon>
        <taxon>Autobranchia</taxon>
        <taxon>Pteriomorphia</taxon>
        <taxon>Mytilida</taxon>
        <taxon>Mytiloidea</taxon>
        <taxon>Mytilidae</taxon>
        <taxon>Mytilinae</taxon>
        <taxon>Mytilus</taxon>
    </lineage>
</organism>
<dbReference type="AlphaFoldDB" id="A0A6J8DBB2"/>
<evidence type="ECO:0000313" key="4">
    <source>
        <dbReference type="Proteomes" id="UP000507470"/>
    </source>
</evidence>
<reference evidence="3 4" key="1">
    <citation type="submission" date="2020-06" db="EMBL/GenBank/DDBJ databases">
        <authorList>
            <person name="Li R."/>
            <person name="Bekaert M."/>
        </authorList>
    </citation>
    <scope>NUCLEOTIDE SEQUENCE [LARGE SCALE GENOMIC DNA]</scope>
    <source>
        <strain evidence="4">wild</strain>
    </source>
</reference>
<keyword evidence="4" id="KW-1185">Reference proteome</keyword>
<dbReference type="EMBL" id="CACVKT020006944">
    <property type="protein sequence ID" value="CAC5404370.1"/>
    <property type="molecule type" value="Genomic_DNA"/>
</dbReference>
<accession>A0A6J8DBB2</accession>